<dbReference type="Pfam" id="PF06426">
    <property type="entry name" value="SATase_N"/>
    <property type="match status" value="1"/>
</dbReference>
<evidence type="ECO:0000256" key="4">
    <source>
        <dbReference type="ARBA" id="ARBA00018522"/>
    </source>
</evidence>
<keyword evidence="12" id="KW-1185">Reference proteome</keyword>
<gene>
    <name evidence="11" type="ORF">GCM10007276_26540</name>
</gene>
<dbReference type="GO" id="GO:0009001">
    <property type="term" value="F:serine O-acetyltransferase activity"/>
    <property type="evidence" value="ECO:0007669"/>
    <property type="project" value="UniProtKB-EC"/>
</dbReference>
<reference evidence="11" key="1">
    <citation type="journal article" date="2014" name="Int. J. Syst. Evol. Microbiol.">
        <title>Complete genome sequence of Corynebacterium casei LMG S-19264T (=DSM 44701T), isolated from a smear-ripened cheese.</title>
        <authorList>
            <consortium name="US DOE Joint Genome Institute (JGI-PGF)"/>
            <person name="Walter F."/>
            <person name="Albersmeier A."/>
            <person name="Kalinowski J."/>
            <person name="Ruckert C."/>
        </authorList>
    </citation>
    <scope>NUCLEOTIDE SEQUENCE</scope>
    <source>
        <strain evidence="11">CCM 7684</strain>
    </source>
</reference>
<dbReference type="NCBIfam" id="TIGR01172">
    <property type="entry name" value="cysE"/>
    <property type="match status" value="1"/>
</dbReference>
<dbReference type="UniPathway" id="UPA00136">
    <property type="reaction ID" value="UER00199"/>
</dbReference>
<dbReference type="Pfam" id="PF00132">
    <property type="entry name" value="Hexapep"/>
    <property type="match status" value="1"/>
</dbReference>
<evidence type="ECO:0000256" key="9">
    <source>
        <dbReference type="ARBA" id="ARBA00049486"/>
    </source>
</evidence>
<keyword evidence="7" id="KW-0677">Repeat</keyword>
<comment type="pathway">
    <text evidence="1">Amino-acid biosynthesis; L-cysteine biosynthesis; L-cysteine from L-serine: step 1/2.</text>
</comment>
<comment type="similarity">
    <text evidence="2">Belongs to the transferase hexapeptide repeat family.</text>
</comment>
<dbReference type="PANTHER" id="PTHR42811">
    <property type="entry name" value="SERINE ACETYLTRANSFERASE"/>
    <property type="match status" value="1"/>
</dbReference>
<organism evidence="11 12">
    <name type="scientific">Agaricicola taiwanensis</name>
    <dbReference type="NCBI Taxonomy" id="591372"/>
    <lineage>
        <taxon>Bacteria</taxon>
        <taxon>Pseudomonadati</taxon>
        <taxon>Pseudomonadota</taxon>
        <taxon>Alphaproteobacteria</taxon>
        <taxon>Rhodobacterales</taxon>
        <taxon>Paracoccaceae</taxon>
        <taxon>Agaricicola</taxon>
    </lineage>
</organism>
<dbReference type="InterPro" id="IPR053376">
    <property type="entry name" value="Serine_acetyltransferase"/>
</dbReference>
<keyword evidence="8" id="KW-0012">Acyltransferase</keyword>
<dbReference type="AlphaFoldDB" id="A0A8J2YK52"/>
<dbReference type="Proteomes" id="UP000602745">
    <property type="component" value="Unassembled WGS sequence"/>
</dbReference>
<dbReference type="Gene3D" id="1.10.3130.10">
    <property type="entry name" value="serine acetyltransferase, domain 1"/>
    <property type="match status" value="1"/>
</dbReference>
<keyword evidence="5" id="KW-0028">Amino-acid biosynthesis</keyword>
<protein>
    <recommendedName>
        <fullName evidence="4">Serine acetyltransferase</fullName>
        <ecNumber evidence="3">2.3.1.30</ecNumber>
    </recommendedName>
</protein>
<evidence type="ECO:0000256" key="8">
    <source>
        <dbReference type="ARBA" id="ARBA00023315"/>
    </source>
</evidence>
<evidence type="ECO:0000313" key="12">
    <source>
        <dbReference type="Proteomes" id="UP000602745"/>
    </source>
</evidence>
<evidence type="ECO:0000256" key="2">
    <source>
        <dbReference type="ARBA" id="ARBA00007274"/>
    </source>
</evidence>
<dbReference type="InterPro" id="IPR010493">
    <property type="entry name" value="Ser_AcTrfase_N"/>
</dbReference>
<evidence type="ECO:0000256" key="5">
    <source>
        <dbReference type="ARBA" id="ARBA00022605"/>
    </source>
</evidence>
<feature type="domain" description="Serine acetyltransferase N-terminal" evidence="10">
    <location>
        <begin position="18"/>
        <end position="122"/>
    </location>
</feature>
<reference evidence="11" key="2">
    <citation type="submission" date="2020-09" db="EMBL/GenBank/DDBJ databases">
        <authorList>
            <person name="Sun Q."/>
            <person name="Sedlacek I."/>
        </authorList>
    </citation>
    <scope>NUCLEOTIDE SEQUENCE</scope>
    <source>
        <strain evidence="11">CCM 7684</strain>
    </source>
</reference>
<sequence>MQKSALNPHPTVQLVDPVWSQVRLESEELAGREPELSSFVTSTILHHDTLEEAVAHRISARLDHPEMGYAVLMRAFEDLIGDGDGFGLSIRRDITAVAERDPACMRYLEPVLYFKGFHALQTHRLAHYLWGQGRKDFALYLQSRSSAVFQVDIHPAARIGRGVFLDHSTGLVIGGTAVVEDDVSILQGVTLGGTGKERGDRHPKIRRGVLIGAGAKILGNIEIGHCSLIAAGSVVLKSLPPKVTAAGVPARIVGDAPCEQPAQTMDQVLGEGPLYYDPVI</sequence>
<dbReference type="InterPro" id="IPR045304">
    <property type="entry name" value="LbH_SAT"/>
</dbReference>
<dbReference type="PROSITE" id="PS00101">
    <property type="entry name" value="HEXAPEP_TRANSFERASES"/>
    <property type="match status" value="1"/>
</dbReference>
<evidence type="ECO:0000256" key="3">
    <source>
        <dbReference type="ARBA" id="ARBA00013266"/>
    </source>
</evidence>
<evidence type="ECO:0000313" key="11">
    <source>
        <dbReference type="EMBL" id="GGE47975.1"/>
    </source>
</evidence>
<dbReference type="SUPFAM" id="SSF51161">
    <property type="entry name" value="Trimeric LpxA-like enzymes"/>
    <property type="match status" value="1"/>
</dbReference>
<evidence type="ECO:0000256" key="7">
    <source>
        <dbReference type="ARBA" id="ARBA00022737"/>
    </source>
</evidence>
<dbReference type="CDD" id="cd03354">
    <property type="entry name" value="LbH_SAT"/>
    <property type="match status" value="1"/>
</dbReference>
<accession>A0A8J2YK52</accession>
<dbReference type="InterPro" id="IPR001451">
    <property type="entry name" value="Hexapep"/>
</dbReference>
<dbReference type="InterPro" id="IPR042122">
    <property type="entry name" value="Ser_AcTrfase_N_sf"/>
</dbReference>
<dbReference type="NCBIfam" id="NF041874">
    <property type="entry name" value="EPS_EpsC"/>
    <property type="match status" value="1"/>
</dbReference>
<comment type="catalytic activity">
    <reaction evidence="9">
        <text>L-serine + acetyl-CoA = O-acetyl-L-serine + CoA</text>
        <dbReference type="Rhea" id="RHEA:24560"/>
        <dbReference type="ChEBI" id="CHEBI:33384"/>
        <dbReference type="ChEBI" id="CHEBI:57287"/>
        <dbReference type="ChEBI" id="CHEBI:57288"/>
        <dbReference type="ChEBI" id="CHEBI:58340"/>
        <dbReference type="EC" id="2.3.1.30"/>
    </reaction>
</comment>
<evidence type="ECO:0000256" key="1">
    <source>
        <dbReference type="ARBA" id="ARBA00004876"/>
    </source>
</evidence>
<dbReference type="RefSeq" id="WP_188410192.1">
    <property type="nucleotide sequence ID" value="NZ_BMCP01000002.1"/>
</dbReference>
<evidence type="ECO:0000256" key="6">
    <source>
        <dbReference type="ARBA" id="ARBA00022679"/>
    </source>
</evidence>
<name>A0A8J2YK52_9RHOB</name>
<dbReference type="Gene3D" id="2.160.10.10">
    <property type="entry name" value="Hexapeptide repeat proteins"/>
    <property type="match status" value="1"/>
</dbReference>
<dbReference type="SMART" id="SM00971">
    <property type="entry name" value="SATase_N"/>
    <property type="match status" value="1"/>
</dbReference>
<evidence type="ECO:0000259" key="10">
    <source>
        <dbReference type="SMART" id="SM00971"/>
    </source>
</evidence>
<dbReference type="GO" id="GO:0006535">
    <property type="term" value="P:cysteine biosynthetic process from serine"/>
    <property type="evidence" value="ECO:0007669"/>
    <property type="project" value="InterPro"/>
</dbReference>
<dbReference type="EC" id="2.3.1.30" evidence="3"/>
<dbReference type="FunFam" id="2.160.10.10:FF:000002">
    <property type="entry name" value="Serine acetyltransferase"/>
    <property type="match status" value="1"/>
</dbReference>
<dbReference type="InterPro" id="IPR011004">
    <property type="entry name" value="Trimer_LpxA-like_sf"/>
</dbReference>
<dbReference type="GO" id="GO:0005737">
    <property type="term" value="C:cytoplasm"/>
    <property type="evidence" value="ECO:0007669"/>
    <property type="project" value="InterPro"/>
</dbReference>
<proteinExistence type="inferred from homology"/>
<keyword evidence="6" id="KW-0808">Transferase</keyword>
<dbReference type="InterPro" id="IPR005881">
    <property type="entry name" value="Ser_O-AcTrfase"/>
</dbReference>
<dbReference type="EMBL" id="BMCP01000002">
    <property type="protein sequence ID" value="GGE47975.1"/>
    <property type="molecule type" value="Genomic_DNA"/>
</dbReference>
<dbReference type="InterPro" id="IPR018357">
    <property type="entry name" value="Hexapep_transf_CS"/>
</dbReference>
<comment type="caution">
    <text evidence="11">The sequence shown here is derived from an EMBL/GenBank/DDBJ whole genome shotgun (WGS) entry which is preliminary data.</text>
</comment>